<dbReference type="SUPFAM" id="SSF53254">
    <property type="entry name" value="Phosphoglycerate mutase-like"/>
    <property type="match status" value="1"/>
</dbReference>
<dbReference type="InterPro" id="IPR013078">
    <property type="entry name" value="His_Pase_superF_clade-1"/>
</dbReference>
<dbReference type="PANTHER" id="PTHR48100">
    <property type="entry name" value="BROAD-SPECIFICITY PHOSPHATASE YOR283W-RELATED"/>
    <property type="match status" value="1"/>
</dbReference>
<dbReference type="Proteomes" id="UP000436181">
    <property type="component" value="Unassembled WGS sequence"/>
</dbReference>
<proteinExistence type="predicted"/>
<keyword evidence="2" id="KW-1185">Reference proteome</keyword>
<dbReference type="PROSITE" id="PS00175">
    <property type="entry name" value="PG_MUTASE"/>
    <property type="match status" value="1"/>
</dbReference>
<dbReference type="InterPro" id="IPR001345">
    <property type="entry name" value="PG/BPGM_mutase_AS"/>
</dbReference>
<evidence type="ECO:0000313" key="2">
    <source>
        <dbReference type="Proteomes" id="UP000436181"/>
    </source>
</evidence>
<protein>
    <submittedName>
        <fullName evidence="1">Histidine phosphatase family protein</fullName>
    </submittedName>
</protein>
<evidence type="ECO:0000313" key="1">
    <source>
        <dbReference type="EMBL" id="KAB3520934.1"/>
    </source>
</evidence>
<dbReference type="InterPro" id="IPR050275">
    <property type="entry name" value="PGM_Phosphatase"/>
</dbReference>
<dbReference type="EMBL" id="WBZJ01000002">
    <property type="protein sequence ID" value="KAB3520934.1"/>
    <property type="molecule type" value="Genomic_DNA"/>
</dbReference>
<dbReference type="RefSeq" id="WP_151844464.1">
    <property type="nucleotide sequence ID" value="NZ_WBZJ01000002.1"/>
</dbReference>
<gene>
    <name evidence="1" type="ORF">F8377_06775</name>
</gene>
<dbReference type="PANTHER" id="PTHR48100:SF62">
    <property type="entry name" value="GLUCOSYL-3-PHOSPHOGLYCERATE PHOSPHATASE"/>
    <property type="match status" value="1"/>
</dbReference>
<dbReference type="CDD" id="cd07067">
    <property type="entry name" value="HP_PGM_like"/>
    <property type="match status" value="1"/>
</dbReference>
<accession>A0ABQ6VH28</accession>
<organism evidence="1 2">
    <name type="scientific">Corynebacterium zhongnanshanii</name>
    <dbReference type="NCBI Taxonomy" id="2768834"/>
    <lineage>
        <taxon>Bacteria</taxon>
        <taxon>Bacillati</taxon>
        <taxon>Actinomycetota</taxon>
        <taxon>Actinomycetes</taxon>
        <taxon>Mycobacteriales</taxon>
        <taxon>Corynebacteriaceae</taxon>
        <taxon>Corynebacterium</taxon>
    </lineage>
</organism>
<sequence length="257" mass="27912">MKGERRLVLVRHGQTEYNATGRMQGQLDTELSERGRQQVRQASEVLKDWDVSAVISSDLVRARETAEILASGWGTPLTTDPRLRETDLGRWQGASHAEIDRDYPGQRAYWRHDPQWAPPGGESRVQVAERAFSLVNDVMHSEAFGDGGLVVMVAHGGTIGALTARLLGLPLSHVQIFSGLGNVHWSQLLARPQLTSAPGQTSPPAIDGSTVPLVPSADPEWFSSPAWHLEGWNISASMTELAHGSVGTSNPDEGESQ</sequence>
<dbReference type="SMART" id="SM00855">
    <property type="entry name" value="PGAM"/>
    <property type="match status" value="1"/>
</dbReference>
<name>A0ABQ6VH28_9CORY</name>
<dbReference type="Pfam" id="PF00300">
    <property type="entry name" value="His_Phos_1"/>
    <property type="match status" value="1"/>
</dbReference>
<dbReference type="Gene3D" id="3.40.50.1240">
    <property type="entry name" value="Phosphoglycerate mutase-like"/>
    <property type="match status" value="1"/>
</dbReference>
<reference evidence="1 2" key="1">
    <citation type="submission" date="2019-10" db="EMBL/GenBank/DDBJ databases">
        <title>Corynebacterium sp novel species isolated from the respiratory tract of Marmot.</title>
        <authorList>
            <person name="Zhang G."/>
        </authorList>
    </citation>
    <scope>NUCLEOTIDE SEQUENCE [LARGE SCALE GENOMIC DNA]</scope>
    <source>
        <strain evidence="1 2">336</strain>
    </source>
</reference>
<comment type="caution">
    <text evidence="1">The sequence shown here is derived from an EMBL/GenBank/DDBJ whole genome shotgun (WGS) entry which is preliminary data.</text>
</comment>
<dbReference type="InterPro" id="IPR029033">
    <property type="entry name" value="His_PPase_superfam"/>
</dbReference>